<dbReference type="Proteomes" id="UP000176944">
    <property type="component" value="Chromosome"/>
</dbReference>
<reference evidence="3" key="2">
    <citation type="submission" date="2022-10" db="EMBL/GenBank/DDBJ databases">
        <authorList>
            <person name="Ngo T.-E."/>
        </authorList>
    </citation>
    <scope>NUCLEOTIDE SEQUENCE</scope>
    <source>
        <strain evidence="3">JHB</strain>
    </source>
</reference>
<evidence type="ECO:0000313" key="3">
    <source>
        <dbReference type="EMBL" id="WAN68942.1"/>
    </source>
</evidence>
<gene>
    <name evidence="3" type="ORF">BJP36_42040</name>
</gene>
<feature type="compositionally biased region" description="Basic residues" evidence="1">
    <location>
        <begin position="1"/>
        <end position="10"/>
    </location>
</feature>
<proteinExistence type="predicted"/>
<evidence type="ECO:0000256" key="1">
    <source>
        <dbReference type="SAM" id="MobiDB-lite"/>
    </source>
</evidence>
<name>A0A9Q9SSR1_MOOP1</name>
<dbReference type="EMBL" id="CP017708">
    <property type="protein sequence ID" value="WAN68942.1"/>
    <property type="molecule type" value="Genomic_DNA"/>
</dbReference>
<feature type="region of interest" description="Disordered" evidence="1">
    <location>
        <begin position="1"/>
        <end position="22"/>
    </location>
</feature>
<dbReference type="Pfam" id="PF13699">
    <property type="entry name" value="eCIS_core"/>
    <property type="match status" value="1"/>
</dbReference>
<dbReference type="InterPro" id="IPR025295">
    <property type="entry name" value="eCIS_core_dom"/>
</dbReference>
<dbReference type="AlphaFoldDB" id="A0A9Q9SSR1"/>
<protein>
    <submittedName>
        <fullName evidence="3">DUF4157 domain-containing protein</fullName>
    </submittedName>
</protein>
<accession>A0A9Q9SSR1</accession>
<organism evidence="3">
    <name type="scientific">Moorena producens (strain JHB)</name>
    <dbReference type="NCBI Taxonomy" id="1454205"/>
    <lineage>
        <taxon>Bacteria</taxon>
        <taxon>Bacillati</taxon>
        <taxon>Cyanobacteriota</taxon>
        <taxon>Cyanophyceae</taxon>
        <taxon>Coleofasciculales</taxon>
        <taxon>Coleofasciculaceae</taxon>
        <taxon>Moorena</taxon>
    </lineage>
</organism>
<evidence type="ECO:0000259" key="2">
    <source>
        <dbReference type="Pfam" id="PF13699"/>
    </source>
</evidence>
<sequence length="596" mass="67968">MRTHTYKPKYSHSTSRTIAEKKKDSRVIGYREILEAEEREWNAEEAVGEWGSMSANVMRTLESGQYVPDTAWYEKGLQAKLRIGLPVDKNQEGAKVGGHQVMQPKRIMGQRRAQPLAGDTVITGESLRASRSDNQNKTGLPDRLKAGVENLSGYSMDDVRVHYNSSKPAQLQALAYTQGTDIHVAPGQEKHLAHEAWHVVQQKQGRVKPTKQTDGVEINDDAGLEKESDVMGAKAANKNQGKKHHPKGAVWPICLRADQPVPESGLTRANRPEPFPGKSLHPRIYSKPHLDAQRNGREVQAVSFNWVRKVFKLPAKHVRECGIDNRISYHIFTDDYDQVETIKTATNDAFQTVEDGWNGLLRYLADNRYFTKVVITTKEDEKTNGKSREGETFITVNYKSNEAEELRTTHEGTTKEGQGLANYKLFKTTIIHELGHLVDHALTISRNPTIEERPMYFIHYRTLDEIKEKFQDADNLMIADIPTVEDHVKDKDKRQKLKPNQNNSDNTNERYIYKSLYYSDFKYSTVPVNLYDKREKENQIVSIYEWANVGDQVAENFAYMIFQLSEGANEKNRNFSSTANKIYEKLKEKIGAPQIA</sequence>
<feature type="domain" description="eCIS core" evidence="2">
    <location>
        <begin position="140"/>
        <end position="205"/>
    </location>
</feature>
<reference evidence="3" key="1">
    <citation type="journal article" date="2017" name="Proc. Natl. Acad. Sci. U.S.A.">
        <title>Comparative genomics uncovers the prolific and distinctive metabolic potential of the cyanobacterial genus Moorea.</title>
        <authorList>
            <person name="Leao T."/>
            <person name="Castelao G."/>
            <person name="Korobeynikov A."/>
            <person name="Monroe E.A."/>
            <person name="Podell S."/>
            <person name="Glukhov E."/>
            <person name="Allen E.E."/>
            <person name="Gerwick W.H."/>
            <person name="Gerwick L."/>
        </authorList>
    </citation>
    <scope>NUCLEOTIDE SEQUENCE</scope>
    <source>
        <strain evidence="3">JHB</strain>
    </source>
</reference>
<feature type="region of interest" description="Disordered" evidence="1">
    <location>
        <begin position="262"/>
        <end position="283"/>
    </location>
</feature>
<feature type="region of interest" description="Disordered" evidence="1">
    <location>
        <begin position="487"/>
        <end position="507"/>
    </location>
</feature>